<accession>A0A1U9K5Z6</accession>
<protein>
    <submittedName>
        <fullName evidence="11">Transcriptional repressor</fullName>
    </submittedName>
</protein>
<evidence type="ECO:0000256" key="5">
    <source>
        <dbReference type="ARBA" id="ARBA00022833"/>
    </source>
</evidence>
<organism evidence="11 12">
    <name type="scientific">Novibacillus thermophilus</name>
    <dbReference type="NCBI Taxonomy" id="1471761"/>
    <lineage>
        <taxon>Bacteria</taxon>
        <taxon>Bacillati</taxon>
        <taxon>Bacillota</taxon>
        <taxon>Bacilli</taxon>
        <taxon>Bacillales</taxon>
        <taxon>Thermoactinomycetaceae</taxon>
        <taxon>Novibacillus</taxon>
    </lineage>
</organism>
<dbReference type="Proteomes" id="UP000188603">
    <property type="component" value="Chromosome"/>
</dbReference>
<dbReference type="EMBL" id="CP019699">
    <property type="protein sequence ID" value="AQS55442.1"/>
    <property type="molecule type" value="Genomic_DNA"/>
</dbReference>
<dbReference type="CDD" id="cd07153">
    <property type="entry name" value="Fur_like"/>
    <property type="match status" value="1"/>
</dbReference>
<comment type="subcellular location">
    <subcellularLocation>
        <location evidence="1">Cytoplasm</location>
    </subcellularLocation>
</comment>
<dbReference type="InterPro" id="IPR002481">
    <property type="entry name" value="FUR"/>
</dbReference>
<dbReference type="PANTHER" id="PTHR33202:SF1">
    <property type="entry name" value="FERRIC UPTAKE REGULATION PROTEIN"/>
    <property type="match status" value="1"/>
</dbReference>
<keyword evidence="6" id="KW-0805">Transcription regulation</keyword>
<dbReference type="AlphaFoldDB" id="A0A1U9K5Z6"/>
<dbReference type="GO" id="GO:0045892">
    <property type="term" value="P:negative regulation of DNA-templated transcription"/>
    <property type="evidence" value="ECO:0007669"/>
    <property type="project" value="TreeGrafter"/>
</dbReference>
<comment type="cofactor">
    <cofactor evidence="9">
        <name>Zn(2+)</name>
        <dbReference type="ChEBI" id="CHEBI:29105"/>
    </cofactor>
    <text evidence="9">Binds 1 zinc ion per subunit.</text>
</comment>
<dbReference type="RefSeq" id="WP_077719298.1">
    <property type="nucleotide sequence ID" value="NZ_CP019699.1"/>
</dbReference>
<comment type="cofactor">
    <cofactor evidence="10">
        <name>Mn(2+)</name>
        <dbReference type="ChEBI" id="CHEBI:29035"/>
    </cofactor>
    <cofactor evidence="10">
        <name>Fe(2+)</name>
        <dbReference type="ChEBI" id="CHEBI:29033"/>
    </cofactor>
    <text evidence="10">Binds 1 Mn(2+) or Fe(2+) ion per subunit.</text>
</comment>
<keyword evidence="8" id="KW-0804">Transcription</keyword>
<gene>
    <name evidence="11" type="ORF">B0W44_06225</name>
</gene>
<keyword evidence="5 9" id="KW-0862">Zinc</keyword>
<dbReference type="GO" id="GO:0008270">
    <property type="term" value="F:zinc ion binding"/>
    <property type="evidence" value="ECO:0007669"/>
    <property type="project" value="TreeGrafter"/>
</dbReference>
<evidence type="ECO:0000256" key="3">
    <source>
        <dbReference type="ARBA" id="ARBA00022490"/>
    </source>
</evidence>
<proteinExistence type="inferred from homology"/>
<name>A0A1U9K5Z6_9BACL</name>
<dbReference type="GO" id="GO:0000976">
    <property type="term" value="F:transcription cis-regulatory region binding"/>
    <property type="evidence" value="ECO:0007669"/>
    <property type="project" value="TreeGrafter"/>
</dbReference>
<dbReference type="InterPro" id="IPR036390">
    <property type="entry name" value="WH_DNA-bd_sf"/>
</dbReference>
<evidence type="ECO:0000256" key="10">
    <source>
        <dbReference type="PIRSR" id="PIRSR602481-2"/>
    </source>
</evidence>
<dbReference type="GO" id="GO:0003700">
    <property type="term" value="F:DNA-binding transcription factor activity"/>
    <property type="evidence" value="ECO:0007669"/>
    <property type="project" value="InterPro"/>
</dbReference>
<dbReference type="PANTHER" id="PTHR33202">
    <property type="entry name" value="ZINC UPTAKE REGULATION PROTEIN"/>
    <property type="match status" value="1"/>
</dbReference>
<keyword evidence="9" id="KW-0479">Metal-binding</keyword>
<reference evidence="11 12" key="1">
    <citation type="journal article" date="2015" name="Int. J. Syst. Evol. Microbiol.">
        <title>Novibacillus thermophilus gen. nov., sp. nov., a Gram-staining-negative and moderately thermophilic member of the family Thermoactinomycetaceae.</title>
        <authorList>
            <person name="Yang G."/>
            <person name="Chen J."/>
            <person name="Zhou S."/>
        </authorList>
    </citation>
    <scope>NUCLEOTIDE SEQUENCE [LARGE SCALE GENOMIC DNA]</scope>
    <source>
        <strain evidence="11 12">SG-1</strain>
    </source>
</reference>
<keyword evidence="12" id="KW-1185">Reference proteome</keyword>
<feature type="binding site" evidence="9">
    <location>
        <position position="98"/>
    </location>
    <ligand>
        <name>Zn(2+)</name>
        <dbReference type="ChEBI" id="CHEBI:29105"/>
    </ligand>
</feature>
<evidence type="ECO:0000313" key="12">
    <source>
        <dbReference type="Proteomes" id="UP000188603"/>
    </source>
</evidence>
<dbReference type="Pfam" id="PF01475">
    <property type="entry name" value="FUR"/>
    <property type="match status" value="1"/>
</dbReference>
<feature type="binding site" evidence="9">
    <location>
        <position position="135"/>
    </location>
    <ligand>
        <name>Zn(2+)</name>
        <dbReference type="ChEBI" id="CHEBI:29105"/>
    </ligand>
</feature>
<feature type="binding site" evidence="9">
    <location>
        <position position="132"/>
    </location>
    <ligand>
        <name>Zn(2+)</name>
        <dbReference type="ChEBI" id="CHEBI:29105"/>
    </ligand>
</feature>
<feature type="binding site" evidence="9">
    <location>
        <position position="95"/>
    </location>
    <ligand>
        <name>Zn(2+)</name>
        <dbReference type="ChEBI" id="CHEBI:29105"/>
    </ligand>
</feature>
<keyword evidence="7" id="KW-0238">DNA-binding</keyword>
<keyword evidence="3" id="KW-0963">Cytoplasm</keyword>
<dbReference type="Gene3D" id="3.30.1490.190">
    <property type="match status" value="1"/>
</dbReference>
<dbReference type="InterPro" id="IPR036388">
    <property type="entry name" value="WH-like_DNA-bd_sf"/>
</dbReference>
<evidence type="ECO:0000256" key="1">
    <source>
        <dbReference type="ARBA" id="ARBA00004496"/>
    </source>
</evidence>
<feature type="binding site" evidence="10">
    <location>
        <position position="124"/>
    </location>
    <ligand>
        <name>Fe cation</name>
        <dbReference type="ChEBI" id="CHEBI:24875"/>
    </ligand>
</feature>
<evidence type="ECO:0000256" key="4">
    <source>
        <dbReference type="ARBA" id="ARBA00022491"/>
    </source>
</evidence>
<sequence>MNVSEALAILKEKGFKYTDKRELLLNILAQEGRYLSAKAVLEQMKASFPQLSVDTVYRNLTLLHELDILEATELNGERLYRMVCAGDDHHHHLICTECGKTKKIDICPMHAMFGRPEGFQITGHKFEIYGVCDGCAP</sequence>
<evidence type="ECO:0000256" key="7">
    <source>
        <dbReference type="ARBA" id="ARBA00023125"/>
    </source>
</evidence>
<evidence type="ECO:0000256" key="2">
    <source>
        <dbReference type="ARBA" id="ARBA00007957"/>
    </source>
</evidence>
<evidence type="ECO:0000256" key="8">
    <source>
        <dbReference type="ARBA" id="ARBA00023163"/>
    </source>
</evidence>
<comment type="similarity">
    <text evidence="2">Belongs to the Fur family.</text>
</comment>
<dbReference type="SUPFAM" id="SSF46785">
    <property type="entry name" value="Winged helix' DNA-binding domain"/>
    <property type="match status" value="1"/>
</dbReference>
<dbReference type="GO" id="GO:0005737">
    <property type="term" value="C:cytoplasm"/>
    <property type="evidence" value="ECO:0007669"/>
    <property type="project" value="UniProtKB-SubCell"/>
</dbReference>
<dbReference type="KEGG" id="ntr:B0W44_06225"/>
<dbReference type="OrthoDB" id="8659436at2"/>
<evidence type="ECO:0000313" key="11">
    <source>
        <dbReference type="EMBL" id="AQS55442.1"/>
    </source>
</evidence>
<dbReference type="InterPro" id="IPR043135">
    <property type="entry name" value="Fur_C"/>
</dbReference>
<keyword evidence="10" id="KW-0408">Iron</keyword>
<dbReference type="Gene3D" id="1.10.10.10">
    <property type="entry name" value="Winged helix-like DNA-binding domain superfamily/Winged helix DNA-binding domain"/>
    <property type="match status" value="1"/>
</dbReference>
<feature type="binding site" evidence="10">
    <location>
        <position position="89"/>
    </location>
    <ligand>
        <name>Fe cation</name>
        <dbReference type="ChEBI" id="CHEBI:24875"/>
    </ligand>
</feature>
<keyword evidence="4" id="KW-0678">Repressor</keyword>
<dbReference type="STRING" id="1471761.B0W44_06225"/>
<evidence type="ECO:0000256" key="9">
    <source>
        <dbReference type="PIRSR" id="PIRSR602481-1"/>
    </source>
</evidence>
<evidence type="ECO:0000256" key="6">
    <source>
        <dbReference type="ARBA" id="ARBA00023015"/>
    </source>
</evidence>
<dbReference type="GO" id="GO:1900376">
    <property type="term" value="P:regulation of secondary metabolite biosynthetic process"/>
    <property type="evidence" value="ECO:0007669"/>
    <property type="project" value="TreeGrafter"/>
</dbReference>